<organism evidence="2 3">
    <name type="scientific">Pichia angusta</name>
    <name type="common">Yeast</name>
    <name type="synonym">Hansenula polymorpha</name>
    <dbReference type="NCBI Taxonomy" id="870730"/>
    <lineage>
        <taxon>Eukaryota</taxon>
        <taxon>Fungi</taxon>
        <taxon>Dikarya</taxon>
        <taxon>Ascomycota</taxon>
        <taxon>Saccharomycotina</taxon>
        <taxon>Pichiomycetes</taxon>
        <taxon>Pichiales</taxon>
        <taxon>Pichiaceae</taxon>
        <taxon>Ogataea</taxon>
    </lineage>
</organism>
<comment type="caution">
    <text evidence="2">The sequence shown here is derived from an EMBL/GenBank/DDBJ whole genome shotgun (WGS) entry which is preliminary data.</text>
</comment>
<feature type="compositionally biased region" description="Low complexity" evidence="1">
    <location>
        <begin position="283"/>
        <end position="292"/>
    </location>
</feature>
<sequence>MLDLRKARRALQVPVHLQKRPDPHARARELPHERGISRFSAALRRQDQNATLHNPGSAAVRRNGRVLLARAVSGHLRAHAQRRPVPRNALVPLPHTVPAVGRAARWGPLQPALLARHLRRAPPRVLARRALHRGLHGADPGAPAVARALRVLAQDGVRVVAAVQHRVHRVRARVSRARDGQPRRRAQTRALAHYRLLRLPYRVHERPPKRHVVSSGPGLFHAVRLDPPLPRHQPRVPGLRKRPGAVRDPDPAARQPHGRRACPQKRHRLAPPSQLPPPDPHQPDQTPLPVLT</sequence>
<feature type="compositionally biased region" description="Basic residues" evidence="1">
    <location>
        <begin position="232"/>
        <end position="244"/>
    </location>
</feature>
<evidence type="ECO:0000313" key="2">
    <source>
        <dbReference type="EMBL" id="KAG7848369.1"/>
    </source>
</evidence>
<feature type="region of interest" description="Disordered" evidence="1">
    <location>
        <begin position="208"/>
        <end position="292"/>
    </location>
</feature>
<name>A0ABQ7RUY1_PICAN</name>
<reference evidence="2 3" key="1">
    <citation type="journal article" date="2021" name="G3 (Bethesda)">
        <title>Genomic diversity, chromosomal rearrangements, and interspecies hybridization in the ogataea polymorpha species complex.</title>
        <authorList>
            <person name="Hanson S.J."/>
            <person name="Cinneide E.O."/>
            <person name="Salzberg L.I."/>
            <person name="Wolfe K.H."/>
            <person name="McGowan J."/>
            <person name="Fitzpatrick D.A."/>
            <person name="Matlin K."/>
        </authorList>
    </citation>
    <scope>NUCLEOTIDE SEQUENCE [LARGE SCALE GENOMIC DNA]</scope>
    <source>
        <strain evidence="2">51-138</strain>
    </source>
</reference>
<dbReference type="EMBL" id="JAHLVD010000008">
    <property type="protein sequence ID" value="KAG7848369.1"/>
    <property type="molecule type" value="Genomic_DNA"/>
</dbReference>
<dbReference type="Proteomes" id="UP001197328">
    <property type="component" value="Unassembled WGS sequence"/>
</dbReference>
<evidence type="ECO:0000256" key="1">
    <source>
        <dbReference type="SAM" id="MobiDB-lite"/>
    </source>
</evidence>
<protein>
    <submittedName>
        <fullName evidence="2">Uncharacterized protein</fullName>
    </submittedName>
</protein>
<accession>A0ABQ7RUY1</accession>
<gene>
    <name evidence="2" type="ORF">KL940_003224</name>
</gene>
<keyword evidence="3" id="KW-1185">Reference proteome</keyword>
<feature type="compositionally biased region" description="Basic residues" evidence="1">
    <location>
        <begin position="256"/>
        <end position="269"/>
    </location>
</feature>
<proteinExistence type="predicted"/>
<evidence type="ECO:0000313" key="3">
    <source>
        <dbReference type="Proteomes" id="UP001197328"/>
    </source>
</evidence>